<protein>
    <submittedName>
        <fullName evidence="2">Uncharacterized protein</fullName>
    </submittedName>
</protein>
<feature type="region of interest" description="Disordered" evidence="1">
    <location>
        <begin position="213"/>
        <end position="236"/>
    </location>
</feature>
<dbReference type="OrthoDB" id="4507101at2"/>
<dbReference type="AlphaFoldDB" id="A0A136PIF2"/>
<name>A0A136PIF2_9ACTN</name>
<gene>
    <name evidence="2" type="ORF">AWW66_31280</name>
</gene>
<proteinExistence type="predicted"/>
<evidence type="ECO:0000256" key="1">
    <source>
        <dbReference type="SAM" id="MobiDB-lite"/>
    </source>
</evidence>
<dbReference type="Proteomes" id="UP000070620">
    <property type="component" value="Unassembled WGS sequence"/>
</dbReference>
<comment type="caution">
    <text evidence="2">The sequence shown here is derived from an EMBL/GenBank/DDBJ whole genome shotgun (WGS) entry which is preliminary data.</text>
</comment>
<evidence type="ECO:0000313" key="2">
    <source>
        <dbReference type="EMBL" id="KXK58177.1"/>
    </source>
</evidence>
<accession>A0A136PIF2</accession>
<sequence length="413" mass="44568">MRTDIGAPDTLWTRWGALATALATLGDDDVYWCDADGAHHDDHGGNWARLVLVKGDRAVLFGYDHEYSDTVSASPPVDLLAGAPAWLPWPELTRHAEDDQLGYVYWYEAGGWSRVPYPDSLHDDGLRATAGAVLDADRARLELGEVVFQWGGHEPADEAAERADVDRAADRLLAAASAGTVDAAVVTGLLGRLRSRPVDPAAGLTAASRAGLTPGAARPVLPPAGGAPPRRVRTLSEDQHDQLVWAAMRQATELPRPAPGDSPELAALVAWVRGRAPAGDGRCALLVQVTDTALRQHPGAAPPARRDGEDQWQPFREAGELVCRLRRVEADPAHGQWLFLRVETTAEGSTVQRCYDSWPSWLPADDHGGPWRSELAPETERRAPAFRPAWSALLAPEVAYGKPGRTAIDDAPR</sequence>
<keyword evidence="3" id="KW-1185">Reference proteome</keyword>
<organism evidence="2 3">
    <name type="scientific">Micromonospora rosaria</name>
    <dbReference type="NCBI Taxonomy" id="47874"/>
    <lineage>
        <taxon>Bacteria</taxon>
        <taxon>Bacillati</taxon>
        <taxon>Actinomycetota</taxon>
        <taxon>Actinomycetes</taxon>
        <taxon>Micromonosporales</taxon>
        <taxon>Micromonosporaceae</taxon>
        <taxon>Micromonospora</taxon>
    </lineage>
</organism>
<dbReference type="EMBL" id="LRQV01000238">
    <property type="protein sequence ID" value="KXK58177.1"/>
    <property type="molecule type" value="Genomic_DNA"/>
</dbReference>
<evidence type="ECO:0000313" key="3">
    <source>
        <dbReference type="Proteomes" id="UP000070620"/>
    </source>
</evidence>
<dbReference type="RefSeq" id="WP_067374189.1">
    <property type="nucleotide sequence ID" value="NZ_JBIUBN010000001.1"/>
</dbReference>
<reference evidence="2 3" key="1">
    <citation type="submission" date="2016-01" db="EMBL/GenBank/DDBJ databases">
        <title>Whole genome sequence and analysis of Micromonospora rosaria DSM 803, which can produce antibacterial substance rosamicin.</title>
        <authorList>
            <person name="Yang H."/>
            <person name="He X."/>
            <person name="Zhu D."/>
        </authorList>
    </citation>
    <scope>NUCLEOTIDE SEQUENCE [LARGE SCALE GENOMIC DNA]</scope>
    <source>
        <strain evidence="2 3">DSM 803</strain>
    </source>
</reference>